<sequence>MNGPCLYDTPPLYLAPTSHDSYPLENNKAGERVDVDSRKRNPAEFVLWKNVRPGESSQDNPWDFKIPGRHVEFQHNECTLIDLQI</sequence>
<evidence type="ECO:0000313" key="6">
    <source>
        <dbReference type="Proteomes" id="UP001227230"/>
    </source>
</evidence>
<keyword evidence="3" id="KW-0067">ATP-binding</keyword>
<accession>A0ABY9DG93</accession>
<evidence type="ECO:0000256" key="2">
    <source>
        <dbReference type="ARBA" id="ARBA00022741"/>
    </source>
</evidence>
<evidence type="ECO:0000256" key="1">
    <source>
        <dbReference type="ARBA" id="ARBA00022598"/>
    </source>
</evidence>
<dbReference type="InterPro" id="IPR032678">
    <property type="entry name" value="tRNA-synt_1_cat_dom"/>
</dbReference>
<gene>
    <name evidence="5" type="ORF">VitviT2T_024603</name>
</gene>
<reference evidence="5 6" key="1">
    <citation type="journal article" date="2023" name="Hortic Res">
        <title>The complete reference genome for grapevine (Vitis vinifera L.) genetics and breeding.</title>
        <authorList>
            <person name="Shi X."/>
            <person name="Cao S."/>
            <person name="Wang X."/>
            <person name="Huang S."/>
            <person name="Wang Y."/>
            <person name="Liu Z."/>
            <person name="Liu W."/>
            <person name="Leng X."/>
            <person name="Peng Y."/>
            <person name="Wang N."/>
            <person name="Wang Y."/>
            <person name="Ma Z."/>
            <person name="Xu X."/>
            <person name="Zhang F."/>
            <person name="Xue H."/>
            <person name="Zhong H."/>
            <person name="Wang Y."/>
            <person name="Zhang K."/>
            <person name="Velt A."/>
            <person name="Avia K."/>
            <person name="Holtgrawe D."/>
            <person name="Grimplet J."/>
            <person name="Matus J.T."/>
            <person name="Ware D."/>
            <person name="Wu X."/>
            <person name="Wang H."/>
            <person name="Liu C."/>
            <person name="Fang Y."/>
            <person name="Rustenholz C."/>
            <person name="Cheng Z."/>
            <person name="Xiao H."/>
            <person name="Zhou Y."/>
        </authorList>
    </citation>
    <scope>NUCLEOTIDE SEQUENCE [LARGE SCALE GENOMIC DNA]</scope>
    <source>
        <strain evidence="6">cv. Pinot noir / PN40024</strain>
        <tissue evidence="5">Leaf</tissue>
    </source>
</reference>
<proteinExistence type="predicted"/>
<feature type="domain" description="tRNA synthetases class I catalytic" evidence="4">
    <location>
        <begin position="24"/>
        <end position="75"/>
    </location>
</feature>
<dbReference type="Gene3D" id="3.40.50.620">
    <property type="entry name" value="HUPs"/>
    <property type="match status" value="1"/>
</dbReference>
<name>A0ABY9DG93_VITVI</name>
<keyword evidence="6" id="KW-1185">Reference proteome</keyword>
<dbReference type="Pfam" id="PF01406">
    <property type="entry name" value="tRNA-synt_1e"/>
    <property type="match status" value="1"/>
</dbReference>
<organism evidence="5 6">
    <name type="scientific">Vitis vinifera</name>
    <name type="common">Grape</name>
    <dbReference type="NCBI Taxonomy" id="29760"/>
    <lineage>
        <taxon>Eukaryota</taxon>
        <taxon>Viridiplantae</taxon>
        <taxon>Streptophyta</taxon>
        <taxon>Embryophyta</taxon>
        <taxon>Tracheophyta</taxon>
        <taxon>Spermatophyta</taxon>
        <taxon>Magnoliopsida</taxon>
        <taxon>eudicotyledons</taxon>
        <taxon>Gunneridae</taxon>
        <taxon>Pentapetalae</taxon>
        <taxon>rosids</taxon>
        <taxon>Vitales</taxon>
        <taxon>Vitaceae</taxon>
        <taxon>Viteae</taxon>
        <taxon>Vitis</taxon>
    </lineage>
</organism>
<dbReference type="Proteomes" id="UP001227230">
    <property type="component" value="Chromosome 16"/>
</dbReference>
<protein>
    <recommendedName>
        <fullName evidence="4">tRNA synthetases class I catalytic domain-containing protein</fullName>
    </recommendedName>
</protein>
<evidence type="ECO:0000313" key="5">
    <source>
        <dbReference type="EMBL" id="WKA06715.1"/>
    </source>
</evidence>
<dbReference type="EMBL" id="CP126663">
    <property type="protein sequence ID" value="WKA06715.1"/>
    <property type="molecule type" value="Genomic_DNA"/>
</dbReference>
<keyword evidence="1" id="KW-0436">Ligase</keyword>
<dbReference type="InterPro" id="IPR014729">
    <property type="entry name" value="Rossmann-like_a/b/a_fold"/>
</dbReference>
<evidence type="ECO:0000256" key="3">
    <source>
        <dbReference type="ARBA" id="ARBA00022840"/>
    </source>
</evidence>
<evidence type="ECO:0000259" key="4">
    <source>
        <dbReference type="Pfam" id="PF01406"/>
    </source>
</evidence>
<keyword evidence="2" id="KW-0547">Nucleotide-binding</keyword>